<accession>A0ABY5K568</accession>
<reference evidence="1 2" key="1">
    <citation type="submission" date="2022-07" db="EMBL/GenBank/DDBJ databases">
        <title>Novel species in genus cellulomonas.</title>
        <authorList>
            <person name="Ye L."/>
        </authorList>
    </citation>
    <scope>NUCLEOTIDE SEQUENCE [LARGE SCALE GENOMIC DNA]</scope>
    <source>
        <strain evidence="2">zg-Y908</strain>
    </source>
</reference>
<proteinExistence type="predicted"/>
<evidence type="ECO:0008006" key="3">
    <source>
        <dbReference type="Google" id="ProtNLM"/>
    </source>
</evidence>
<dbReference type="Proteomes" id="UP001317322">
    <property type="component" value="Chromosome"/>
</dbReference>
<protein>
    <recommendedName>
        <fullName evidence="3">DUF3800 domain-containing protein</fullName>
    </recommendedName>
</protein>
<name>A0ABY5K568_9CELL</name>
<sequence length="175" mass="19359">MSVHAFVDETKDNGLLVVAALVAPRDLRSARATMRGLLLPGQARLHFTKERPSRRAQITAAVCATNVRIDVYDARGVRDPKRARALCLERIVADLAANGATRLVIEQDDSLVKHDQRVLHAAVRAADVIDALTYEHLPARSEPLLWLPDAAAWCWTHGSAWRQRLSPVLGDVHIL</sequence>
<evidence type="ECO:0000313" key="2">
    <source>
        <dbReference type="Proteomes" id="UP001317322"/>
    </source>
</evidence>
<dbReference type="RefSeq" id="WP_227563608.1">
    <property type="nucleotide sequence ID" value="NZ_CP101989.1"/>
</dbReference>
<evidence type="ECO:0000313" key="1">
    <source>
        <dbReference type="EMBL" id="UUI65115.1"/>
    </source>
</evidence>
<keyword evidence="2" id="KW-1185">Reference proteome</keyword>
<dbReference type="EMBL" id="CP101989">
    <property type="protein sequence ID" value="UUI65115.1"/>
    <property type="molecule type" value="Genomic_DNA"/>
</dbReference>
<gene>
    <name evidence="1" type="ORF">NP075_18730</name>
</gene>
<organism evidence="1 2">
    <name type="scientific">Cellulomonas wangsupingiae</name>
    <dbReference type="NCBI Taxonomy" id="2968085"/>
    <lineage>
        <taxon>Bacteria</taxon>
        <taxon>Bacillati</taxon>
        <taxon>Actinomycetota</taxon>
        <taxon>Actinomycetes</taxon>
        <taxon>Micrococcales</taxon>
        <taxon>Cellulomonadaceae</taxon>
        <taxon>Cellulomonas</taxon>
    </lineage>
</organism>